<evidence type="ECO:0000313" key="2">
    <source>
        <dbReference type="EMBL" id="KAL2825209.1"/>
    </source>
</evidence>
<gene>
    <name evidence="2" type="ORF">BDW59DRAFT_75514</name>
</gene>
<feature type="region of interest" description="Disordered" evidence="1">
    <location>
        <begin position="298"/>
        <end position="320"/>
    </location>
</feature>
<reference evidence="2 3" key="1">
    <citation type="submission" date="2024-07" db="EMBL/GenBank/DDBJ databases">
        <title>Section-level genome sequencing and comparative genomics of Aspergillus sections Usti and Cavernicolus.</title>
        <authorList>
            <consortium name="Lawrence Berkeley National Laboratory"/>
            <person name="Nybo J.L."/>
            <person name="Vesth T.C."/>
            <person name="Theobald S."/>
            <person name="Frisvad J.C."/>
            <person name="Larsen T.O."/>
            <person name="Kjaerboelling I."/>
            <person name="Rothschild-Mancinelli K."/>
            <person name="Lyhne E.K."/>
            <person name="Kogle M.E."/>
            <person name="Barry K."/>
            <person name="Clum A."/>
            <person name="Na H."/>
            <person name="Ledsgaard L."/>
            <person name="Lin J."/>
            <person name="Lipzen A."/>
            <person name="Kuo A."/>
            <person name="Riley R."/>
            <person name="Mondo S."/>
            <person name="LaButti K."/>
            <person name="Haridas S."/>
            <person name="Pangalinan J."/>
            <person name="Salamov A.A."/>
            <person name="Simmons B.A."/>
            <person name="Magnuson J.K."/>
            <person name="Chen J."/>
            <person name="Drula E."/>
            <person name="Henrissat B."/>
            <person name="Wiebenga A."/>
            <person name="Lubbers R.J."/>
            <person name="Gomes A.C."/>
            <person name="Makela M.R."/>
            <person name="Stajich J."/>
            <person name="Grigoriev I.V."/>
            <person name="Mortensen U.H."/>
            <person name="De vries R.P."/>
            <person name="Baker S.E."/>
            <person name="Andersen M.R."/>
        </authorList>
    </citation>
    <scope>NUCLEOTIDE SEQUENCE [LARGE SCALE GENOMIC DNA]</scope>
    <source>
        <strain evidence="2 3">CBS 600.67</strain>
    </source>
</reference>
<feature type="region of interest" description="Disordered" evidence="1">
    <location>
        <begin position="1"/>
        <end position="87"/>
    </location>
</feature>
<protein>
    <submittedName>
        <fullName evidence="2">Uncharacterized protein</fullName>
    </submittedName>
</protein>
<organism evidence="2 3">
    <name type="scientific">Aspergillus cavernicola</name>
    <dbReference type="NCBI Taxonomy" id="176166"/>
    <lineage>
        <taxon>Eukaryota</taxon>
        <taxon>Fungi</taxon>
        <taxon>Dikarya</taxon>
        <taxon>Ascomycota</taxon>
        <taxon>Pezizomycotina</taxon>
        <taxon>Eurotiomycetes</taxon>
        <taxon>Eurotiomycetidae</taxon>
        <taxon>Eurotiales</taxon>
        <taxon>Aspergillaceae</taxon>
        <taxon>Aspergillus</taxon>
        <taxon>Aspergillus subgen. Nidulantes</taxon>
    </lineage>
</organism>
<evidence type="ECO:0000256" key="1">
    <source>
        <dbReference type="SAM" id="MobiDB-lite"/>
    </source>
</evidence>
<dbReference type="EMBL" id="JBFXLS010000038">
    <property type="protein sequence ID" value="KAL2825209.1"/>
    <property type="molecule type" value="Genomic_DNA"/>
</dbReference>
<proteinExistence type="predicted"/>
<accession>A0ABR4ID47</accession>
<sequence length="469" mass="50703">MDGSLQVHKYQDVQSPKTSSPQIENRSDSDLSHKFEHDSSRSSGAQPTASDAASCSSGTSVDVQERQRISHGLPEGYPSSDSTAQEGYEDAALKARDMGANELADIPYQKPSGYMRPSTNPPKVNHMLNLDDFGRRRSRSIGSSSRDSRIAALSVQLRTRLSYAAAKIEKKRQSHTSQYQSPIGLLQKNASTPILTAEPSRLGQLISMGELEDQRSVSNSSPDGTTVSAPDAPATSSPYPCEAHMRPSPVSMAHSPYLPSQSNPQKYAGISSSEELALPKLAPPADILPGRVNCQRRRPNLDVPANNSRYTPFPLHGRHRSQQGLQIDPDVVLVLETPPLRPSTLAPYSGLSDNLQSSSMEQDAIETLLFMSSPGTSGYHSNSQNSQRKPDAMNIDISVSNSTQWPGNLDRGQSNSRPSGQADNPATQAGDEMDLILDQMNSDSDDDANYTSSRPGVNGAVGHKTLHEK</sequence>
<feature type="region of interest" description="Disordered" evidence="1">
    <location>
        <begin position="107"/>
        <end position="128"/>
    </location>
</feature>
<feature type="region of interest" description="Disordered" evidence="1">
    <location>
        <begin position="213"/>
        <end position="268"/>
    </location>
</feature>
<dbReference type="Proteomes" id="UP001610335">
    <property type="component" value="Unassembled WGS sequence"/>
</dbReference>
<keyword evidence="3" id="KW-1185">Reference proteome</keyword>
<feature type="compositionally biased region" description="Polar residues" evidence="1">
    <location>
        <begin position="12"/>
        <end position="24"/>
    </location>
</feature>
<feature type="compositionally biased region" description="Polar residues" evidence="1">
    <location>
        <begin position="399"/>
        <end position="427"/>
    </location>
</feature>
<feature type="compositionally biased region" description="Basic and acidic residues" evidence="1">
    <location>
        <begin position="25"/>
        <end position="40"/>
    </location>
</feature>
<name>A0ABR4ID47_9EURO</name>
<feature type="region of interest" description="Disordered" evidence="1">
    <location>
        <begin position="399"/>
        <end position="469"/>
    </location>
</feature>
<feature type="compositionally biased region" description="Polar residues" evidence="1">
    <location>
        <begin position="216"/>
        <end position="238"/>
    </location>
</feature>
<comment type="caution">
    <text evidence="2">The sequence shown here is derived from an EMBL/GenBank/DDBJ whole genome shotgun (WGS) entry which is preliminary data.</text>
</comment>
<feature type="compositionally biased region" description="Polar residues" evidence="1">
    <location>
        <begin position="258"/>
        <end position="268"/>
    </location>
</feature>
<evidence type="ECO:0000313" key="3">
    <source>
        <dbReference type="Proteomes" id="UP001610335"/>
    </source>
</evidence>
<feature type="compositionally biased region" description="Polar residues" evidence="1">
    <location>
        <begin position="41"/>
        <end position="62"/>
    </location>
</feature>